<protein>
    <submittedName>
        <fullName evidence="2">Uncharacterized protein</fullName>
    </submittedName>
</protein>
<dbReference type="EMBL" id="CP016428">
    <property type="protein sequence ID" value="ANW03029.1"/>
    <property type="molecule type" value="Genomic_DNA"/>
</dbReference>
<gene>
    <name evidence="2" type="ORF">LMTR13_25620</name>
</gene>
<sequence length="93" mass="10221">MLRILFERATVQVALESGDVFGQPINSRQRSSVRNDCAAGHVPTFRPKRSVTGGTDQKRVCKTSVAVMTARSGVVELPIDPAERSRRFAYTGQ</sequence>
<dbReference type="KEGG" id="bic:LMTR13_25620"/>
<evidence type="ECO:0000313" key="3">
    <source>
        <dbReference type="Proteomes" id="UP000092839"/>
    </source>
</evidence>
<proteinExistence type="predicted"/>
<feature type="region of interest" description="Disordered" evidence="1">
    <location>
        <begin position="26"/>
        <end position="57"/>
    </location>
</feature>
<keyword evidence="3" id="KW-1185">Reference proteome</keyword>
<dbReference type="AlphaFoldDB" id="A0A1B1UJR3"/>
<evidence type="ECO:0000256" key="1">
    <source>
        <dbReference type="SAM" id="MobiDB-lite"/>
    </source>
</evidence>
<dbReference type="Proteomes" id="UP000092839">
    <property type="component" value="Chromosome"/>
</dbReference>
<evidence type="ECO:0000313" key="2">
    <source>
        <dbReference type="EMBL" id="ANW03029.1"/>
    </source>
</evidence>
<reference evidence="2 3" key="1">
    <citation type="submission" date="2016-07" db="EMBL/GenBank/DDBJ databases">
        <title>Complete genome sequence of Bradyrhizobium icense LMTR 13T, a potential inoculant strain isolated from lima bean (Phaseolus lunatus) in Peru.</title>
        <authorList>
            <person name="Ormeno-Orrillo E."/>
            <person name="Duran D."/>
            <person name="Rogel M.A."/>
            <person name="Rey L."/>
            <person name="Imperial J."/>
            <person name="Ruiz-Argueso T."/>
            <person name="Martinez-Romero E."/>
        </authorList>
    </citation>
    <scope>NUCLEOTIDE SEQUENCE [LARGE SCALE GENOMIC DNA]</scope>
    <source>
        <strain evidence="2 3">LMTR 13</strain>
    </source>
</reference>
<organism evidence="2 3">
    <name type="scientific">Bradyrhizobium icense</name>
    <dbReference type="NCBI Taxonomy" id="1274631"/>
    <lineage>
        <taxon>Bacteria</taxon>
        <taxon>Pseudomonadati</taxon>
        <taxon>Pseudomonadota</taxon>
        <taxon>Alphaproteobacteria</taxon>
        <taxon>Hyphomicrobiales</taxon>
        <taxon>Nitrobacteraceae</taxon>
        <taxon>Bradyrhizobium</taxon>
    </lineage>
</organism>
<dbReference type="RefSeq" id="WP_065730220.1">
    <property type="nucleotide sequence ID" value="NZ_CP016428.1"/>
</dbReference>
<name>A0A1B1UJR3_9BRAD</name>
<accession>A0A1B1UJR3</accession>